<dbReference type="RefSeq" id="WP_110379853.1">
    <property type="nucleotide sequence ID" value="NZ_CP029288.2"/>
</dbReference>
<dbReference type="GeneID" id="36837283"/>
<dbReference type="Pfam" id="PF03692">
    <property type="entry name" value="CxxCxxCC"/>
    <property type="match status" value="1"/>
</dbReference>
<accession>A0A2U9ILS4</accession>
<evidence type="ECO:0000313" key="1">
    <source>
        <dbReference type="EMBL" id="AWR96963.1"/>
    </source>
</evidence>
<sequence length="201" mass="23232">MISEEQVNKLTKEALRSNLDALDKIIGFLEKYENSPIAKFAIYSILFQFVFNSLDETGKLCEECGGKCCKSGYPIPVYNFDYNEMKKHIKLNLQKQGDIHLLSRPCPFQKGWMCTIHEFKPYACLSFPFATEDEQIEVIKSYDGKGIPNFHVPSYCSAGKMTIEYINRVLENLKTKLQRDPSPRELYEEIKKIFSNKNSSK</sequence>
<dbReference type="OrthoDB" id="36424at2157"/>
<name>A0A2U9ILS4_9CREN</name>
<gene>
    <name evidence="1" type="ORF">DFR86_04900</name>
</gene>
<dbReference type="AlphaFoldDB" id="A0A2U9ILS4"/>
<dbReference type="Proteomes" id="UP000248410">
    <property type="component" value="Chromosome"/>
</dbReference>
<dbReference type="InterPro" id="IPR005358">
    <property type="entry name" value="Puta_zinc/iron-chelating_dom"/>
</dbReference>
<keyword evidence="2" id="KW-1185">Reference proteome</keyword>
<protein>
    <submittedName>
        <fullName evidence="1">YkgJ family cysteine cluster protein</fullName>
    </submittedName>
</protein>
<dbReference type="KEGG" id="asul:DFR86_04900"/>
<reference evidence="1 2" key="1">
    <citation type="submission" date="2018-05" db="EMBL/GenBank/DDBJ databases">
        <title>Complete Genome Sequences of Extremely Thermoacidophilic, Metal-Mobilizing Type-Strain Members of the Archaeal Family Sulfolobaceae: Acidianus brierleyi DSM-1651T, Acidianus sulfidivorans DSM-18786T, Metallosphaera hakonensis DSM-7519T, and Metallosphaera prunae DSM-10039T.</title>
        <authorList>
            <person name="Counts J.A."/>
            <person name="Kelly R.M."/>
        </authorList>
    </citation>
    <scope>NUCLEOTIDE SEQUENCE [LARGE SCALE GENOMIC DNA]</scope>
    <source>
        <strain evidence="1 2">JP7</strain>
    </source>
</reference>
<proteinExistence type="predicted"/>
<evidence type="ECO:0000313" key="2">
    <source>
        <dbReference type="Proteomes" id="UP000248410"/>
    </source>
</evidence>
<dbReference type="EMBL" id="CP029288">
    <property type="protein sequence ID" value="AWR96963.1"/>
    <property type="molecule type" value="Genomic_DNA"/>
</dbReference>
<organism evidence="1 2">
    <name type="scientific">Acidianus sulfidivorans JP7</name>
    <dbReference type="NCBI Taxonomy" id="619593"/>
    <lineage>
        <taxon>Archaea</taxon>
        <taxon>Thermoproteota</taxon>
        <taxon>Thermoprotei</taxon>
        <taxon>Sulfolobales</taxon>
        <taxon>Sulfolobaceae</taxon>
        <taxon>Acidianus</taxon>
    </lineage>
</organism>